<feature type="signal peptide" evidence="1">
    <location>
        <begin position="1"/>
        <end position="25"/>
    </location>
</feature>
<dbReference type="Gene3D" id="1.20.120.10">
    <property type="entry name" value="Cytochrome c/b562"/>
    <property type="match status" value="1"/>
</dbReference>
<organism evidence="2 3">
    <name type="scientific">Sphingobium cloacae</name>
    <dbReference type="NCBI Taxonomy" id="120107"/>
    <lineage>
        <taxon>Bacteria</taxon>
        <taxon>Pseudomonadati</taxon>
        <taxon>Pseudomonadota</taxon>
        <taxon>Alphaproteobacteria</taxon>
        <taxon>Sphingomonadales</taxon>
        <taxon>Sphingomonadaceae</taxon>
        <taxon>Sphingobium</taxon>
    </lineage>
</organism>
<gene>
    <name evidence="2" type="ORF">SCLO_1014140</name>
</gene>
<dbReference type="GO" id="GO:0009055">
    <property type="term" value="F:electron transfer activity"/>
    <property type="evidence" value="ECO:0007669"/>
    <property type="project" value="InterPro"/>
</dbReference>
<accession>A0A1E1F1R9</accession>
<dbReference type="GO" id="GO:0005506">
    <property type="term" value="F:iron ion binding"/>
    <property type="evidence" value="ECO:0007669"/>
    <property type="project" value="InterPro"/>
</dbReference>
<dbReference type="Proteomes" id="UP000218272">
    <property type="component" value="Chromosome SCLO_1"/>
</dbReference>
<dbReference type="KEGG" id="sclo:SCLO_1014140"/>
<reference evidence="2 3" key="1">
    <citation type="submission" date="2016-10" db="EMBL/GenBank/DDBJ databases">
        <title>Complete Genome Sequence of the Nonylphenol-Degrading Bacterium Sphingobium cloacae JCM 10874T.</title>
        <authorList>
            <person name="Ootsuka M."/>
            <person name="Nishizawa T."/>
            <person name="Ohta H."/>
        </authorList>
    </citation>
    <scope>NUCLEOTIDE SEQUENCE [LARGE SCALE GENOMIC DNA]</scope>
    <source>
        <strain evidence="2 3">JCM 10874</strain>
    </source>
</reference>
<dbReference type="EMBL" id="AP017655">
    <property type="protein sequence ID" value="BAV64454.1"/>
    <property type="molecule type" value="Genomic_DNA"/>
</dbReference>
<evidence type="ECO:0000313" key="2">
    <source>
        <dbReference type="EMBL" id="BAV64454.1"/>
    </source>
</evidence>
<dbReference type="InterPro" id="IPR010980">
    <property type="entry name" value="Cyt_c/b562"/>
</dbReference>
<dbReference type="AlphaFoldDB" id="A0A1E1F1R9"/>
<dbReference type="GO" id="GO:0020037">
    <property type="term" value="F:heme binding"/>
    <property type="evidence" value="ECO:0007669"/>
    <property type="project" value="InterPro"/>
</dbReference>
<evidence type="ECO:0008006" key="4">
    <source>
        <dbReference type="Google" id="ProtNLM"/>
    </source>
</evidence>
<sequence>MKNIALVAICLPLILTACQKHSAHAGGTEVRSGVLHEAMKDVVAPQAQILWDVSNRGMNDEGAPDGSRLTDEDWAKIIAAGASLEAKATELAETKKIVVARPGETIQDQENPGASTPQQVQAFIDKDPESFSAMAQALAQSGKEFSEAAKQRDAVKLAALSGALDQVCEDCHLRYWYPQQATPQ</sequence>
<keyword evidence="3" id="KW-1185">Reference proteome</keyword>
<feature type="chain" id="PRO_5009112423" description="Cytochrome c" evidence="1">
    <location>
        <begin position="26"/>
        <end position="184"/>
    </location>
</feature>
<protein>
    <recommendedName>
        <fullName evidence="4">Cytochrome c</fullName>
    </recommendedName>
</protein>
<proteinExistence type="predicted"/>
<dbReference type="SUPFAM" id="SSF47175">
    <property type="entry name" value="Cytochromes"/>
    <property type="match status" value="1"/>
</dbReference>
<name>A0A1E1F1R9_9SPHN</name>
<keyword evidence="1" id="KW-0732">Signal</keyword>
<evidence type="ECO:0000256" key="1">
    <source>
        <dbReference type="SAM" id="SignalP"/>
    </source>
</evidence>
<evidence type="ECO:0000313" key="3">
    <source>
        <dbReference type="Proteomes" id="UP000218272"/>
    </source>
</evidence>
<dbReference type="PROSITE" id="PS51009">
    <property type="entry name" value="CYTCII"/>
    <property type="match status" value="1"/>
</dbReference>
<dbReference type="InterPro" id="IPR002321">
    <property type="entry name" value="Cyt_c_II"/>
</dbReference>
<dbReference type="GO" id="GO:0022900">
    <property type="term" value="P:electron transport chain"/>
    <property type="evidence" value="ECO:0007669"/>
    <property type="project" value="InterPro"/>
</dbReference>
<dbReference type="PROSITE" id="PS51257">
    <property type="entry name" value="PROKAR_LIPOPROTEIN"/>
    <property type="match status" value="1"/>
</dbReference>